<reference evidence="1 2" key="1">
    <citation type="journal article" date="2012" name="PLoS Pathog.">
        <title>Diverse lifestyles and strategies of plant pathogenesis encoded in the genomes of eighteen Dothideomycetes fungi.</title>
        <authorList>
            <person name="Ohm R.A."/>
            <person name="Feau N."/>
            <person name="Henrissat B."/>
            <person name="Schoch C.L."/>
            <person name="Horwitz B.A."/>
            <person name="Barry K.W."/>
            <person name="Condon B.J."/>
            <person name="Copeland A.C."/>
            <person name="Dhillon B."/>
            <person name="Glaser F."/>
            <person name="Hesse C.N."/>
            <person name="Kosti I."/>
            <person name="LaButti K."/>
            <person name="Lindquist E.A."/>
            <person name="Lucas S."/>
            <person name="Salamov A.A."/>
            <person name="Bradshaw R.E."/>
            <person name="Ciuffetti L."/>
            <person name="Hamelin R.C."/>
            <person name="Kema G.H.J."/>
            <person name="Lawrence C."/>
            <person name="Scott J.A."/>
            <person name="Spatafora J.W."/>
            <person name="Turgeon B.G."/>
            <person name="de Wit P.J.G.M."/>
            <person name="Zhong S."/>
            <person name="Goodwin S.B."/>
            <person name="Grigoriev I.V."/>
        </authorList>
    </citation>
    <scope>NUCLEOTIDE SEQUENCE [LARGE SCALE GENOMIC DNA]</scope>
    <source>
        <strain evidence="1 2">CIRAD86</strain>
    </source>
</reference>
<dbReference type="AlphaFoldDB" id="M2ZDG7"/>
<gene>
    <name evidence="1" type="ORF">MYCFIDRAFT_180154</name>
</gene>
<proteinExistence type="predicted"/>
<accession>M2ZDG7</accession>
<dbReference type="Proteomes" id="UP000016932">
    <property type="component" value="Unassembled WGS sequence"/>
</dbReference>
<dbReference type="EMBL" id="KB446568">
    <property type="protein sequence ID" value="EME77149.1"/>
    <property type="molecule type" value="Genomic_DNA"/>
</dbReference>
<dbReference type="HOGENOM" id="CLU_1402994_0_0_1"/>
<dbReference type="VEuPathDB" id="FungiDB:MYCFIDRAFT_180154"/>
<dbReference type="KEGG" id="pfj:MYCFIDRAFT_180154"/>
<evidence type="ECO:0000313" key="1">
    <source>
        <dbReference type="EMBL" id="EME77149.1"/>
    </source>
</evidence>
<evidence type="ECO:0000313" key="2">
    <source>
        <dbReference type="Proteomes" id="UP000016932"/>
    </source>
</evidence>
<keyword evidence="2" id="KW-1185">Reference proteome</keyword>
<sequence length="194" mass="22523">MFPRPENWGNYVVKPHEPWHTHQLQDYVSFEAKAVKKGTEKHNHTNRGPTNSKCKVIAHRMEVTMREEYVYMYSTPRDLRNPNHGLLSMLQVGIDSSNQTCYAGRTLHFPTIHEKWQETRPLQKYSFYSRKKAASTQDAACPTRGNIESSCGYTTAFRQNADAAKKSLYKKRGIYEKRGLYKKSGRRKKKAAYA</sequence>
<dbReference type="GeneID" id="19334318"/>
<dbReference type="RefSeq" id="XP_007932284.1">
    <property type="nucleotide sequence ID" value="XM_007934093.1"/>
</dbReference>
<organism evidence="1 2">
    <name type="scientific">Pseudocercospora fijiensis (strain CIRAD86)</name>
    <name type="common">Black leaf streak disease fungus</name>
    <name type="synonym">Mycosphaerella fijiensis</name>
    <dbReference type="NCBI Taxonomy" id="383855"/>
    <lineage>
        <taxon>Eukaryota</taxon>
        <taxon>Fungi</taxon>
        <taxon>Dikarya</taxon>
        <taxon>Ascomycota</taxon>
        <taxon>Pezizomycotina</taxon>
        <taxon>Dothideomycetes</taxon>
        <taxon>Dothideomycetidae</taxon>
        <taxon>Mycosphaerellales</taxon>
        <taxon>Mycosphaerellaceae</taxon>
        <taxon>Pseudocercospora</taxon>
    </lineage>
</organism>
<protein>
    <submittedName>
        <fullName evidence="1">Uncharacterized protein</fullName>
    </submittedName>
</protein>
<name>M2ZDG7_PSEFD</name>